<dbReference type="NCBIfam" id="TIGR00199">
    <property type="entry name" value="PncC_domain"/>
    <property type="match status" value="1"/>
</dbReference>
<evidence type="ECO:0000259" key="2">
    <source>
        <dbReference type="SMART" id="SM00852"/>
    </source>
</evidence>
<dbReference type="NCBIfam" id="NF001813">
    <property type="entry name" value="PRK00549.1"/>
    <property type="match status" value="1"/>
</dbReference>
<dbReference type="InterPro" id="IPR036653">
    <property type="entry name" value="CinA-like_C"/>
</dbReference>
<reference evidence="3" key="1">
    <citation type="submission" date="2016-04" db="EMBL/GenBank/DDBJ databases">
        <authorList>
            <person name="Evans L.H."/>
            <person name="Alamgir A."/>
            <person name="Owens N."/>
            <person name="Weber N.D."/>
            <person name="Virtaneva K."/>
            <person name="Barbian K."/>
            <person name="Babar A."/>
            <person name="Rosenke K."/>
        </authorList>
    </citation>
    <scope>NUCLEOTIDE SEQUENCE</scope>
    <source>
        <strain evidence="3">92-2</strain>
    </source>
</reference>
<evidence type="ECO:0000313" key="3">
    <source>
        <dbReference type="EMBL" id="SBV94248.1"/>
    </source>
</evidence>
<dbReference type="PANTHER" id="PTHR13939:SF0">
    <property type="entry name" value="NMN AMIDOHYDROLASE-LIKE PROTEIN YFAY"/>
    <property type="match status" value="1"/>
</dbReference>
<dbReference type="InterPro" id="IPR008136">
    <property type="entry name" value="CinA_C"/>
</dbReference>
<accession>A0A212J470</accession>
<dbReference type="Gene3D" id="3.40.980.10">
    <property type="entry name" value="MoaB/Mog-like domain"/>
    <property type="match status" value="1"/>
</dbReference>
<dbReference type="EMBL" id="FLUP01000001">
    <property type="protein sequence ID" value="SBV94248.1"/>
    <property type="molecule type" value="Genomic_DNA"/>
</dbReference>
<dbReference type="Gene3D" id="3.30.70.2860">
    <property type="match status" value="1"/>
</dbReference>
<evidence type="ECO:0000256" key="1">
    <source>
        <dbReference type="HAMAP-Rule" id="MF_00226"/>
    </source>
</evidence>
<feature type="domain" description="MoaB/Mog" evidence="2">
    <location>
        <begin position="25"/>
        <end position="190"/>
    </location>
</feature>
<dbReference type="InterPro" id="IPR050101">
    <property type="entry name" value="CinA"/>
</dbReference>
<name>A0A212J470_9BACT</name>
<organism evidence="3">
    <name type="scientific">uncultured Desulfovibrio sp</name>
    <dbReference type="NCBI Taxonomy" id="167968"/>
    <lineage>
        <taxon>Bacteria</taxon>
        <taxon>Pseudomonadati</taxon>
        <taxon>Thermodesulfobacteriota</taxon>
        <taxon>Desulfovibrionia</taxon>
        <taxon>Desulfovibrionales</taxon>
        <taxon>Desulfovibrionaceae</taxon>
        <taxon>Desulfovibrio</taxon>
        <taxon>environmental samples</taxon>
    </lineage>
</organism>
<dbReference type="CDD" id="cd00885">
    <property type="entry name" value="cinA"/>
    <property type="match status" value="1"/>
</dbReference>
<dbReference type="InterPro" id="IPR008135">
    <property type="entry name" value="Competence-induced_CinA"/>
</dbReference>
<dbReference type="AlphaFoldDB" id="A0A212J470"/>
<gene>
    <name evidence="3" type="ORF">KM92DES2_10504</name>
</gene>
<dbReference type="SMART" id="SM00852">
    <property type="entry name" value="MoCF_biosynth"/>
    <property type="match status" value="1"/>
</dbReference>
<dbReference type="InterPro" id="IPR041424">
    <property type="entry name" value="CinA_KH"/>
</dbReference>
<protein>
    <recommendedName>
        <fullName evidence="1">CinA-like protein</fullName>
    </recommendedName>
</protein>
<sequence length="444" mass="47038">MLNGTFYVFAGRTRIKQNGGRMKAEIISVGTELLLGHTVNTDATHVARELSALGMDLLQVHTVGDNPQRLEKALREALERAEVVITTGGLGPTEDDLTKETVALVAEAPLEEHADSMARLREYFGTRPMSANQAKQAMLPRGSVAFPNLVGTAPGCATPAGEGRWVLMLPGPPSELLPMLHDSAVPFLRSMSGSVISSFMVKTFGIGEGVAALRIAGLTGSANPTAATYAGDAEMFVRVTAKAQDAAAAEALAAPMVAEVRKLLGHFVYGVNVAGLETVVVQELALQGKKLATAESCTGGLLAKRITDQPGASDVFGYGMVTYANEAKERLLGVPHDMLCAHGAVSPEVARAMAQGARKYSGADYGIGITGVAGPGGGTPQKPVGLMYIALSDAEHVWLRVMRPQGRYLGRDWTRRLASSHALDMLRRRLADLPVEDQWSLDQA</sequence>
<dbReference type="NCBIfam" id="TIGR00177">
    <property type="entry name" value="molyb_syn"/>
    <property type="match status" value="1"/>
</dbReference>
<proteinExistence type="inferred from homology"/>
<dbReference type="NCBIfam" id="TIGR00200">
    <property type="entry name" value="cinA_nterm"/>
    <property type="match status" value="1"/>
</dbReference>
<dbReference type="Gene3D" id="3.90.950.20">
    <property type="entry name" value="CinA-like"/>
    <property type="match status" value="1"/>
</dbReference>
<comment type="similarity">
    <text evidence="1">Belongs to the CinA family.</text>
</comment>
<dbReference type="Pfam" id="PF00994">
    <property type="entry name" value="MoCF_biosynth"/>
    <property type="match status" value="1"/>
</dbReference>
<dbReference type="PIRSF" id="PIRSF006728">
    <property type="entry name" value="CinA"/>
    <property type="match status" value="1"/>
</dbReference>
<dbReference type="HAMAP" id="MF_00226_B">
    <property type="entry name" value="CinA_B"/>
    <property type="match status" value="1"/>
</dbReference>
<dbReference type="SUPFAM" id="SSF142433">
    <property type="entry name" value="CinA-like"/>
    <property type="match status" value="1"/>
</dbReference>
<dbReference type="Pfam" id="PF02464">
    <property type="entry name" value="CinA"/>
    <property type="match status" value="1"/>
</dbReference>
<dbReference type="InterPro" id="IPR001453">
    <property type="entry name" value="MoaB/Mog_dom"/>
</dbReference>
<dbReference type="SUPFAM" id="SSF53218">
    <property type="entry name" value="Molybdenum cofactor biosynthesis proteins"/>
    <property type="match status" value="1"/>
</dbReference>
<dbReference type="Pfam" id="PF18146">
    <property type="entry name" value="CinA_KH"/>
    <property type="match status" value="1"/>
</dbReference>
<dbReference type="InterPro" id="IPR036425">
    <property type="entry name" value="MoaB/Mog-like_dom_sf"/>
</dbReference>
<dbReference type="PANTHER" id="PTHR13939">
    <property type="entry name" value="NICOTINAMIDE-NUCLEOTIDE AMIDOHYDROLASE PNCC"/>
    <property type="match status" value="1"/>
</dbReference>